<evidence type="ECO:0000256" key="1">
    <source>
        <dbReference type="SAM" id="MobiDB-lite"/>
    </source>
</evidence>
<keyword evidence="2" id="KW-0812">Transmembrane</keyword>
<evidence type="ECO:0000256" key="2">
    <source>
        <dbReference type="SAM" id="Phobius"/>
    </source>
</evidence>
<protein>
    <submittedName>
        <fullName evidence="3">Uncharacterized protein</fullName>
    </submittedName>
</protein>
<keyword evidence="2" id="KW-0472">Membrane</keyword>
<dbReference type="GeneID" id="19403694"/>
<reference evidence="3 4" key="1">
    <citation type="journal article" date="2012" name="PLoS Pathog.">
        <title>Diverse lifestyles and strategies of plant pathogenesis encoded in the genomes of eighteen Dothideomycetes fungi.</title>
        <authorList>
            <person name="Ohm R.A."/>
            <person name="Feau N."/>
            <person name="Henrissat B."/>
            <person name="Schoch C.L."/>
            <person name="Horwitz B.A."/>
            <person name="Barry K.W."/>
            <person name="Condon B.J."/>
            <person name="Copeland A.C."/>
            <person name="Dhillon B."/>
            <person name="Glaser F."/>
            <person name="Hesse C.N."/>
            <person name="Kosti I."/>
            <person name="LaButti K."/>
            <person name="Lindquist E.A."/>
            <person name="Lucas S."/>
            <person name="Salamov A.A."/>
            <person name="Bradshaw R.E."/>
            <person name="Ciuffetti L."/>
            <person name="Hamelin R.C."/>
            <person name="Kema G.H.J."/>
            <person name="Lawrence C."/>
            <person name="Scott J.A."/>
            <person name="Spatafora J.W."/>
            <person name="Turgeon B.G."/>
            <person name="de Wit P.J.G.M."/>
            <person name="Zhong S."/>
            <person name="Goodwin S.B."/>
            <person name="Grigoriev I.V."/>
        </authorList>
    </citation>
    <scope>NUCLEOTIDE SEQUENCE [LARGE SCALE GENOMIC DNA]</scope>
    <source>
        <strain evidence="4">28A</strain>
    </source>
</reference>
<keyword evidence="4" id="KW-1185">Reference proteome</keyword>
<dbReference type="AlphaFoldDB" id="R0IFB5"/>
<proteinExistence type="predicted"/>
<dbReference type="HOGENOM" id="CLU_1055782_0_0_1"/>
<dbReference type="RefSeq" id="XP_008028066.1">
    <property type="nucleotide sequence ID" value="XM_008029875.1"/>
</dbReference>
<feature type="region of interest" description="Disordered" evidence="1">
    <location>
        <begin position="37"/>
        <end position="115"/>
    </location>
</feature>
<gene>
    <name evidence="3" type="ORF">SETTUDRAFT_32787</name>
</gene>
<evidence type="ECO:0000313" key="3">
    <source>
        <dbReference type="EMBL" id="EOA83756.1"/>
    </source>
</evidence>
<organism evidence="3 4">
    <name type="scientific">Exserohilum turcicum (strain 28A)</name>
    <name type="common">Northern leaf blight fungus</name>
    <name type="synonym">Setosphaeria turcica</name>
    <dbReference type="NCBI Taxonomy" id="671987"/>
    <lineage>
        <taxon>Eukaryota</taxon>
        <taxon>Fungi</taxon>
        <taxon>Dikarya</taxon>
        <taxon>Ascomycota</taxon>
        <taxon>Pezizomycotina</taxon>
        <taxon>Dothideomycetes</taxon>
        <taxon>Pleosporomycetidae</taxon>
        <taxon>Pleosporales</taxon>
        <taxon>Pleosporineae</taxon>
        <taxon>Pleosporaceae</taxon>
        <taxon>Exserohilum</taxon>
    </lineage>
</organism>
<sequence>MSLSISAIAGIVVVAVAIITSIFGAVLWINRRHRRGIPTTKTTPASSPIASNSRMPRSRLTGGHRKRAQDTHGRYPSLENGPGPTIVKKIRKPTSLHSRGFHKSDSSACDAPDTPNKLTLSSLTTVEEPARTATKDTATEVMSIAATDSTGPTALNTEQLNRPSSLHQAVLDICGQGTEIGGEHTRVDSGRAIKAEDRSSGTGTEVHVRPKGYTGSWP</sequence>
<evidence type="ECO:0000313" key="4">
    <source>
        <dbReference type="Proteomes" id="UP000016935"/>
    </source>
</evidence>
<feature type="compositionally biased region" description="Polar residues" evidence="1">
    <location>
        <begin position="39"/>
        <end position="55"/>
    </location>
</feature>
<reference evidence="3 4" key="2">
    <citation type="journal article" date="2013" name="PLoS Genet.">
        <title>Comparative genome structure, secondary metabolite, and effector coding capacity across Cochliobolus pathogens.</title>
        <authorList>
            <person name="Condon B.J."/>
            <person name="Leng Y."/>
            <person name="Wu D."/>
            <person name="Bushley K.E."/>
            <person name="Ohm R.A."/>
            <person name="Otillar R."/>
            <person name="Martin J."/>
            <person name="Schackwitz W."/>
            <person name="Grimwood J."/>
            <person name="MohdZainudin N."/>
            <person name="Xue C."/>
            <person name="Wang R."/>
            <person name="Manning V.A."/>
            <person name="Dhillon B."/>
            <person name="Tu Z.J."/>
            <person name="Steffenson B.J."/>
            <person name="Salamov A."/>
            <person name="Sun H."/>
            <person name="Lowry S."/>
            <person name="LaButti K."/>
            <person name="Han J."/>
            <person name="Copeland A."/>
            <person name="Lindquist E."/>
            <person name="Barry K."/>
            <person name="Schmutz J."/>
            <person name="Baker S.E."/>
            <person name="Ciuffetti L.M."/>
            <person name="Grigoriev I.V."/>
            <person name="Zhong S."/>
            <person name="Turgeon B.G."/>
        </authorList>
    </citation>
    <scope>NUCLEOTIDE SEQUENCE [LARGE SCALE GENOMIC DNA]</scope>
    <source>
        <strain evidence="4">28A</strain>
    </source>
</reference>
<dbReference type="Proteomes" id="UP000016935">
    <property type="component" value="Unassembled WGS sequence"/>
</dbReference>
<name>R0IFB5_EXST2</name>
<dbReference type="EMBL" id="KB908814">
    <property type="protein sequence ID" value="EOA83756.1"/>
    <property type="molecule type" value="Genomic_DNA"/>
</dbReference>
<accession>R0IFB5</accession>
<feature type="transmembrane region" description="Helical" evidence="2">
    <location>
        <begin position="6"/>
        <end position="29"/>
    </location>
</feature>
<keyword evidence="2" id="KW-1133">Transmembrane helix</keyword>
<feature type="region of interest" description="Disordered" evidence="1">
    <location>
        <begin position="195"/>
        <end position="218"/>
    </location>
</feature>
<dbReference type="OrthoDB" id="10382524at2759"/>